<dbReference type="PANTHER" id="PTHR46481">
    <property type="entry name" value="ZINC FINGER BED DOMAIN-CONTAINING PROTEIN 4"/>
    <property type="match status" value="1"/>
</dbReference>
<evidence type="ECO:0000256" key="5">
    <source>
        <dbReference type="ARBA" id="ARBA00023015"/>
    </source>
</evidence>
<dbReference type="GO" id="GO:0003677">
    <property type="term" value="F:DNA binding"/>
    <property type="evidence" value="ECO:0007669"/>
    <property type="project" value="UniProtKB-KW"/>
</dbReference>
<evidence type="ECO:0000256" key="10">
    <source>
        <dbReference type="SAM" id="MobiDB-lite"/>
    </source>
</evidence>
<organism evidence="12 13">
    <name type="scientific">Allacma fusca</name>
    <dbReference type="NCBI Taxonomy" id="39272"/>
    <lineage>
        <taxon>Eukaryota</taxon>
        <taxon>Metazoa</taxon>
        <taxon>Ecdysozoa</taxon>
        <taxon>Arthropoda</taxon>
        <taxon>Hexapoda</taxon>
        <taxon>Collembola</taxon>
        <taxon>Symphypleona</taxon>
        <taxon>Sminthuridae</taxon>
        <taxon>Allacma</taxon>
    </lineage>
</organism>
<evidence type="ECO:0000256" key="8">
    <source>
        <dbReference type="ARBA" id="ARBA00023242"/>
    </source>
</evidence>
<feature type="compositionally biased region" description="Polar residues" evidence="10">
    <location>
        <begin position="533"/>
        <end position="543"/>
    </location>
</feature>
<comment type="caution">
    <text evidence="12">The sequence shown here is derived from an EMBL/GenBank/DDBJ whole genome shotgun (WGS) entry which is preliminary data.</text>
</comment>
<proteinExistence type="predicted"/>
<dbReference type="EMBL" id="CAJVCH010030715">
    <property type="protein sequence ID" value="CAG7709894.1"/>
    <property type="molecule type" value="Genomic_DNA"/>
</dbReference>
<dbReference type="InterPro" id="IPR052035">
    <property type="entry name" value="ZnF_BED_domain_contain"/>
</dbReference>
<protein>
    <recommendedName>
        <fullName evidence="11">BED-type domain-containing protein</fullName>
    </recommendedName>
</protein>
<evidence type="ECO:0000256" key="7">
    <source>
        <dbReference type="ARBA" id="ARBA00023163"/>
    </source>
</evidence>
<keyword evidence="8" id="KW-0539">Nucleus</keyword>
<keyword evidence="7" id="KW-0804">Transcription</keyword>
<keyword evidence="13" id="KW-1185">Reference proteome</keyword>
<evidence type="ECO:0000256" key="2">
    <source>
        <dbReference type="ARBA" id="ARBA00022723"/>
    </source>
</evidence>
<dbReference type="Pfam" id="PF02892">
    <property type="entry name" value="zf-BED"/>
    <property type="match status" value="1"/>
</dbReference>
<dbReference type="GO" id="GO:0005634">
    <property type="term" value="C:nucleus"/>
    <property type="evidence" value="ECO:0007669"/>
    <property type="project" value="UniProtKB-SubCell"/>
</dbReference>
<sequence>MARIRKNAAKAGSVLKSKKTYGLLAKRRAKQQLLETKTRHGKKTSEVWNYFSPMAQVKGENPTSLCNICGVVFKCPGGSTTGMRGHLERKHPGLLSGSPAVNTTTIVPASVTLEDKTFPRTPTDGNALLANSFSDALLNSSPNKAFKTEFQCEETVRNMAFFCIMDLKPLSTVEGDGFRGMLSHFDQNYILASMNDPDSIKTVAQCVDELYDIEFNKMKKELTDKYVCLTVETWAKSNVEKYVTTTAHYVNESWKLESRFLTVRLLPDPLSNNLDSKETLFSTVMEGAALFGIKSHFMHSMVIYSDMHDRAETEGEIIILPCLNQVVKKCFENLKKATTDIFQQDVFCKCVKIAEKYLPEFETLSRNPYNLLIALLASRMYLEQREKQAIPWDYLPALATLLSPLNDVIEISLDETSICGCISISTVFPLMFALKDQLDALQDDIENFNNEKPFVPTFVDVVMSTFGEAYGIKFETDDFSENIICVSAFLDPRYKALKFVTEAQRQSIYDATIAMLTQFQGDSGSKKRAETDMNGSASNNEGTNDADEQGETSAPKLPSSSKLSGFLMRVLGKKKESESSTETTVELQHYLNHQIPAISTDPLAWWQSNSAKYPNLSIVAMKFLGVAANSSRAEHVFSKLGPQYDRARCALESDYLEKLLFLNKTFTASVAVTPTDTADASVSLMTVIKCEGVSHGETETGLEDSEHHSEND</sequence>
<evidence type="ECO:0000256" key="9">
    <source>
        <dbReference type="PROSITE-ProRule" id="PRU00027"/>
    </source>
</evidence>
<reference evidence="12" key="1">
    <citation type="submission" date="2021-06" db="EMBL/GenBank/DDBJ databases">
        <authorList>
            <person name="Hodson N. C."/>
            <person name="Mongue J. A."/>
            <person name="Jaron S. K."/>
        </authorList>
    </citation>
    <scope>NUCLEOTIDE SEQUENCE</scope>
</reference>
<evidence type="ECO:0000256" key="1">
    <source>
        <dbReference type="ARBA" id="ARBA00004123"/>
    </source>
</evidence>
<comment type="subcellular location">
    <subcellularLocation>
        <location evidence="1">Nucleus</location>
    </subcellularLocation>
</comment>
<dbReference type="AlphaFoldDB" id="A0A8J2NR37"/>
<evidence type="ECO:0000256" key="3">
    <source>
        <dbReference type="ARBA" id="ARBA00022771"/>
    </source>
</evidence>
<dbReference type="SMART" id="SM00614">
    <property type="entry name" value="ZnF_BED"/>
    <property type="match status" value="1"/>
</dbReference>
<name>A0A8J2NR37_9HEXA</name>
<evidence type="ECO:0000256" key="4">
    <source>
        <dbReference type="ARBA" id="ARBA00022833"/>
    </source>
</evidence>
<keyword evidence="3 9" id="KW-0863">Zinc-finger</keyword>
<gene>
    <name evidence="12" type="ORF">AFUS01_LOCUS4878</name>
</gene>
<evidence type="ECO:0000259" key="11">
    <source>
        <dbReference type="PROSITE" id="PS50808"/>
    </source>
</evidence>
<keyword evidence="5" id="KW-0805">Transcription regulation</keyword>
<evidence type="ECO:0000313" key="13">
    <source>
        <dbReference type="Proteomes" id="UP000708208"/>
    </source>
</evidence>
<feature type="domain" description="BED-type" evidence="11">
    <location>
        <begin position="42"/>
        <end position="98"/>
    </location>
</feature>
<keyword evidence="6" id="KW-0238">DNA-binding</keyword>
<feature type="region of interest" description="Disordered" evidence="10">
    <location>
        <begin position="524"/>
        <end position="561"/>
    </location>
</feature>
<accession>A0A8J2NR37</accession>
<dbReference type="InterPro" id="IPR003656">
    <property type="entry name" value="Znf_BED"/>
</dbReference>
<evidence type="ECO:0000256" key="6">
    <source>
        <dbReference type="ARBA" id="ARBA00023125"/>
    </source>
</evidence>
<dbReference type="GO" id="GO:0008270">
    <property type="term" value="F:zinc ion binding"/>
    <property type="evidence" value="ECO:0007669"/>
    <property type="project" value="UniProtKB-KW"/>
</dbReference>
<keyword evidence="2" id="KW-0479">Metal-binding</keyword>
<dbReference type="InterPro" id="IPR008906">
    <property type="entry name" value="HATC_C_dom"/>
</dbReference>
<evidence type="ECO:0000313" key="12">
    <source>
        <dbReference type="EMBL" id="CAG7709894.1"/>
    </source>
</evidence>
<dbReference type="PANTHER" id="PTHR46481:SF10">
    <property type="entry name" value="ZINC FINGER BED DOMAIN-CONTAINING PROTEIN 39"/>
    <property type="match status" value="1"/>
</dbReference>
<dbReference type="Pfam" id="PF05699">
    <property type="entry name" value="Dimer_Tnp_hAT"/>
    <property type="match status" value="1"/>
</dbReference>
<keyword evidence="4" id="KW-0862">Zinc</keyword>
<dbReference type="Proteomes" id="UP000708208">
    <property type="component" value="Unassembled WGS sequence"/>
</dbReference>
<dbReference type="GO" id="GO:0046983">
    <property type="term" value="F:protein dimerization activity"/>
    <property type="evidence" value="ECO:0007669"/>
    <property type="project" value="InterPro"/>
</dbReference>
<dbReference type="OrthoDB" id="1607513at2759"/>
<dbReference type="PROSITE" id="PS50808">
    <property type="entry name" value="ZF_BED"/>
    <property type="match status" value="1"/>
</dbReference>